<dbReference type="InterPro" id="IPR002146">
    <property type="entry name" value="ATP_synth_b/b'su_bac/chlpt"/>
</dbReference>
<evidence type="ECO:0000256" key="8">
    <source>
        <dbReference type="ARBA" id="ARBA00023065"/>
    </source>
</evidence>
<keyword evidence="7 13" id="KW-1133">Transmembrane helix</keyword>
<evidence type="ECO:0000256" key="14">
    <source>
        <dbReference type="RuleBase" id="RU003848"/>
    </source>
</evidence>
<comment type="function">
    <text evidence="11 13">F(1)F(0) ATP synthase produces ATP from ADP in the presence of a proton or sodium gradient. F-type ATPases consist of two structural domains, F(1) containing the extramembraneous catalytic core and F(0) containing the membrane proton channel, linked together by a central stalk and a peripheral stalk. During catalysis, ATP synthesis in the catalytic domain of F(1) is coupled via a rotary mechanism of the central stalk subunits to proton translocation.</text>
</comment>
<dbReference type="Gene3D" id="6.10.250.1580">
    <property type="match status" value="1"/>
</dbReference>
<evidence type="ECO:0000256" key="15">
    <source>
        <dbReference type="SAM" id="Coils"/>
    </source>
</evidence>
<evidence type="ECO:0000256" key="1">
    <source>
        <dbReference type="ARBA" id="ARBA00005513"/>
    </source>
</evidence>
<keyword evidence="9 13" id="KW-0472">Membrane</keyword>
<dbReference type="InterPro" id="IPR050059">
    <property type="entry name" value="ATP_synthase_B_chain"/>
</dbReference>
<reference evidence="16 17" key="1">
    <citation type="submission" date="2022-04" db="EMBL/GenBank/DDBJ databases">
        <title>Mechanism of arsenic methylation and mitigation arsenic toxicity by Bacillus sp. LH14 from an Arsenic-Contaminated Paddy Soil.</title>
        <authorList>
            <person name="Wang D."/>
        </authorList>
    </citation>
    <scope>NUCLEOTIDE SEQUENCE [LARGE SCALE GENOMIC DNA]</scope>
    <source>
        <strain evidence="16 17">LH14</strain>
    </source>
</reference>
<organism evidence="16 17">
    <name type="scientific">Gottfriedia acidiceleris</name>
    <dbReference type="NCBI Taxonomy" id="371036"/>
    <lineage>
        <taxon>Bacteria</taxon>
        <taxon>Bacillati</taxon>
        <taxon>Bacillota</taxon>
        <taxon>Bacilli</taxon>
        <taxon>Bacillales</taxon>
        <taxon>Bacillaceae</taxon>
        <taxon>Gottfriedia</taxon>
    </lineage>
</organism>
<evidence type="ECO:0000313" key="17">
    <source>
        <dbReference type="Proteomes" id="UP000830639"/>
    </source>
</evidence>
<keyword evidence="2 13" id="KW-0813">Transport</keyword>
<evidence type="ECO:0000256" key="11">
    <source>
        <dbReference type="ARBA" id="ARBA00025198"/>
    </source>
</evidence>
<evidence type="ECO:0000313" key="16">
    <source>
        <dbReference type="EMBL" id="UPM54226.1"/>
    </source>
</evidence>
<evidence type="ECO:0000256" key="4">
    <source>
        <dbReference type="ARBA" id="ARBA00022547"/>
    </source>
</evidence>
<proteinExistence type="inferred from homology"/>
<feature type="coiled-coil region" evidence="15">
    <location>
        <begin position="60"/>
        <end position="131"/>
    </location>
</feature>
<sequence length="176" mass="19526">MLNGSLFVLAEAGHVSGVPWGNVVYQLVIFLILLALLKKYALGPVMGIMKQREDHIANQLDSAEKNNADAMKLVEEQKQELVAARTEARELLEKARKQADVQREEIVAAAKAEAENLKESAKREITREKELAVQSVQQQVASLSVLIASKVLEKEVKSEDQSAIFDQYLKEVGEAK</sequence>
<dbReference type="InterPro" id="IPR005864">
    <property type="entry name" value="ATP_synth_F0_bsu_bac"/>
</dbReference>
<gene>
    <name evidence="13 16" type="primary">atpF</name>
    <name evidence="16" type="ORF">MY490_21200</name>
</gene>
<evidence type="ECO:0000256" key="12">
    <source>
        <dbReference type="ARBA" id="ARBA00037847"/>
    </source>
</evidence>
<comment type="subcellular location">
    <subcellularLocation>
        <location evidence="13">Cell membrane</location>
        <topology evidence="13">Single-pass membrane protein</topology>
    </subcellularLocation>
    <subcellularLocation>
        <location evidence="12">Endomembrane system</location>
        <topology evidence="12">Single-pass membrane protein</topology>
    </subcellularLocation>
</comment>
<dbReference type="PANTHER" id="PTHR33445:SF1">
    <property type="entry name" value="ATP SYNTHASE SUBUNIT B"/>
    <property type="match status" value="1"/>
</dbReference>
<dbReference type="RefSeq" id="WP_129689697.1">
    <property type="nucleotide sequence ID" value="NZ_CP096034.1"/>
</dbReference>
<evidence type="ECO:0000256" key="13">
    <source>
        <dbReference type="HAMAP-Rule" id="MF_01398"/>
    </source>
</evidence>
<comment type="function">
    <text evidence="13">Component of the F(0) channel, it forms part of the peripheral stalk, linking F(1) to F(0).</text>
</comment>
<evidence type="ECO:0000256" key="10">
    <source>
        <dbReference type="ARBA" id="ARBA00023310"/>
    </source>
</evidence>
<evidence type="ECO:0000256" key="3">
    <source>
        <dbReference type="ARBA" id="ARBA00022475"/>
    </source>
</evidence>
<keyword evidence="15" id="KW-0175">Coiled coil</keyword>
<dbReference type="SUPFAM" id="SSF81573">
    <property type="entry name" value="F1F0 ATP synthase subunit B, membrane domain"/>
    <property type="match status" value="1"/>
</dbReference>
<evidence type="ECO:0000256" key="2">
    <source>
        <dbReference type="ARBA" id="ARBA00022448"/>
    </source>
</evidence>
<accession>A0ABY4JK51</accession>
<dbReference type="EMBL" id="CP096034">
    <property type="protein sequence ID" value="UPM54226.1"/>
    <property type="molecule type" value="Genomic_DNA"/>
</dbReference>
<comment type="subunit">
    <text evidence="13">F-type ATPases have 2 components, F(1) - the catalytic core - and F(0) - the membrane proton channel. F(1) has five subunits: alpha(3), beta(3), gamma(1), delta(1), epsilon(1). F(0) has three main subunits: a(1), b(2) and c(10-14). The alpha and beta chains form an alternating ring which encloses part of the gamma chain. F(1) is attached to F(0) by a central stalk formed by the gamma and epsilon chains, while a peripheral stalk is formed by the delta and b chains.</text>
</comment>
<evidence type="ECO:0000256" key="7">
    <source>
        <dbReference type="ARBA" id="ARBA00022989"/>
    </source>
</evidence>
<dbReference type="NCBIfam" id="TIGR01144">
    <property type="entry name" value="ATP_synt_b"/>
    <property type="match status" value="1"/>
</dbReference>
<dbReference type="PANTHER" id="PTHR33445">
    <property type="entry name" value="ATP SYNTHASE SUBUNIT B', CHLOROPLASTIC"/>
    <property type="match status" value="1"/>
</dbReference>
<comment type="similarity">
    <text evidence="1 13 14">Belongs to the ATPase B chain family.</text>
</comment>
<keyword evidence="3 13" id="KW-1003">Cell membrane</keyword>
<dbReference type="CDD" id="cd06503">
    <property type="entry name" value="ATP-synt_Fo_b"/>
    <property type="match status" value="1"/>
</dbReference>
<protein>
    <recommendedName>
        <fullName evidence="13">ATP synthase subunit b</fullName>
    </recommendedName>
    <alternativeName>
        <fullName evidence="13">ATP synthase F(0) sector subunit b</fullName>
    </alternativeName>
    <alternativeName>
        <fullName evidence="13">ATPase subunit I</fullName>
    </alternativeName>
    <alternativeName>
        <fullName evidence="13">F-type ATPase subunit b</fullName>
        <shortName evidence="13">F-ATPase subunit b</shortName>
    </alternativeName>
</protein>
<name>A0ABY4JK51_9BACI</name>
<dbReference type="HAMAP" id="MF_01398">
    <property type="entry name" value="ATP_synth_b_bprime"/>
    <property type="match status" value="1"/>
</dbReference>
<keyword evidence="8 13" id="KW-0406">Ion transport</keyword>
<dbReference type="Pfam" id="PF00430">
    <property type="entry name" value="ATP-synt_B"/>
    <property type="match status" value="1"/>
</dbReference>
<keyword evidence="6 13" id="KW-0375">Hydrogen ion transport</keyword>
<evidence type="ECO:0000256" key="6">
    <source>
        <dbReference type="ARBA" id="ARBA00022781"/>
    </source>
</evidence>
<keyword evidence="10 13" id="KW-0066">ATP synthesis</keyword>
<keyword evidence="17" id="KW-1185">Reference proteome</keyword>
<evidence type="ECO:0000256" key="5">
    <source>
        <dbReference type="ARBA" id="ARBA00022692"/>
    </source>
</evidence>
<feature type="transmembrane region" description="Helical" evidence="13">
    <location>
        <begin position="23"/>
        <end position="42"/>
    </location>
</feature>
<keyword evidence="4 13" id="KW-0138">CF(0)</keyword>
<dbReference type="InterPro" id="IPR028987">
    <property type="entry name" value="ATP_synth_B-like_membr_sf"/>
</dbReference>
<keyword evidence="5 13" id="KW-0812">Transmembrane</keyword>
<dbReference type="Proteomes" id="UP000830639">
    <property type="component" value="Chromosome"/>
</dbReference>
<evidence type="ECO:0000256" key="9">
    <source>
        <dbReference type="ARBA" id="ARBA00023136"/>
    </source>
</evidence>